<proteinExistence type="predicted"/>
<dbReference type="AlphaFoldDB" id="A0AAD8KZ66"/>
<evidence type="ECO:0000313" key="4">
    <source>
        <dbReference type="Proteomes" id="UP001229421"/>
    </source>
</evidence>
<keyword evidence="1" id="KW-0175">Coiled coil</keyword>
<organism evidence="3 4">
    <name type="scientific">Tagetes erecta</name>
    <name type="common">African marigold</name>
    <dbReference type="NCBI Taxonomy" id="13708"/>
    <lineage>
        <taxon>Eukaryota</taxon>
        <taxon>Viridiplantae</taxon>
        <taxon>Streptophyta</taxon>
        <taxon>Embryophyta</taxon>
        <taxon>Tracheophyta</taxon>
        <taxon>Spermatophyta</taxon>
        <taxon>Magnoliopsida</taxon>
        <taxon>eudicotyledons</taxon>
        <taxon>Gunneridae</taxon>
        <taxon>Pentapetalae</taxon>
        <taxon>asterids</taxon>
        <taxon>campanulids</taxon>
        <taxon>Asterales</taxon>
        <taxon>Asteraceae</taxon>
        <taxon>Asteroideae</taxon>
        <taxon>Heliantheae alliance</taxon>
        <taxon>Tageteae</taxon>
        <taxon>Tagetes</taxon>
    </lineage>
</organism>
<name>A0AAD8KZ66_TARER</name>
<evidence type="ECO:0000313" key="3">
    <source>
        <dbReference type="EMBL" id="KAK1429851.1"/>
    </source>
</evidence>
<keyword evidence="4" id="KW-1185">Reference proteome</keyword>
<evidence type="ECO:0000256" key="2">
    <source>
        <dbReference type="SAM" id="SignalP"/>
    </source>
</evidence>
<keyword evidence="2" id="KW-0732">Signal</keyword>
<dbReference type="EMBL" id="JAUHHV010000003">
    <property type="protein sequence ID" value="KAK1429851.1"/>
    <property type="molecule type" value="Genomic_DNA"/>
</dbReference>
<feature type="signal peptide" evidence="2">
    <location>
        <begin position="1"/>
        <end position="16"/>
    </location>
</feature>
<gene>
    <name evidence="3" type="ORF">QVD17_12122</name>
</gene>
<evidence type="ECO:0000256" key="1">
    <source>
        <dbReference type="SAM" id="Coils"/>
    </source>
</evidence>
<dbReference type="Proteomes" id="UP001229421">
    <property type="component" value="Unassembled WGS sequence"/>
</dbReference>
<feature type="coiled-coil region" evidence="1">
    <location>
        <begin position="20"/>
        <end position="58"/>
    </location>
</feature>
<protein>
    <submittedName>
        <fullName evidence="3">Uncharacterized protein</fullName>
    </submittedName>
</protein>
<reference evidence="3" key="1">
    <citation type="journal article" date="2023" name="bioRxiv">
        <title>Improved chromosome-level genome assembly for marigold (Tagetes erecta).</title>
        <authorList>
            <person name="Jiang F."/>
            <person name="Yuan L."/>
            <person name="Wang S."/>
            <person name="Wang H."/>
            <person name="Xu D."/>
            <person name="Wang A."/>
            <person name="Fan W."/>
        </authorList>
    </citation>
    <scope>NUCLEOTIDE SEQUENCE</scope>
    <source>
        <strain evidence="3">WSJ</strain>
        <tissue evidence="3">Leaf</tissue>
    </source>
</reference>
<feature type="chain" id="PRO_5042207820" evidence="2">
    <location>
        <begin position="17"/>
        <end position="159"/>
    </location>
</feature>
<accession>A0AAD8KZ66</accession>
<sequence length="159" mass="18356">MLLLLVQIVGFEVVEVIVDVQNCLQRLQEYNTSLQQYNSKLQSELNQTNEIFKNVEKEKVVVLENLSSLRGHCTSLQDQLTTTKETNNETMKLKEVLESEIGCLRLDLQQVRDERERLLPQVQNLLAEVSKYKDWTGKLATGFQGHCVNNIYWKSISTP</sequence>
<comment type="caution">
    <text evidence="3">The sequence shown here is derived from an EMBL/GenBank/DDBJ whole genome shotgun (WGS) entry which is preliminary data.</text>
</comment>